<evidence type="ECO:0000313" key="5">
    <source>
        <dbReference type="EMBL" id="SPB25783.1"/>
    </source>
</evidence>
<dbReference type="SUPFAM" id="SSF53335">
    <property type="entry name" value="S-adenosyl-L-methionine-dependent methyltransferases"/>
    <property type="match status" value="1"/>
</dbReference>
<gene>
    <name evidence="5" type="primary">prmC_2</name>
    <name evidence="5" type="ORF">AMHIJAGA_01346</name>
</gene>
<accession>A0A2X0PGN9</accession>
<dbReference type="GO" id="GO:0032259">
    <property type="term" value="P:methylation"/>
    <property type="evidence" value="ECO:0007669"/>
    <property type="project" value="UniProtKB-KW"/>
</dbReference>
<evidence type="ECO:0000256" key="2">
    <source>
        <dbReference type="ARBA" id="ARBA00022603"/>
    </source>
</evidence>
<evidence type="ECO:0000256" key="3">
    <source>
        <dbReference type="ARBA" id="ARBA00022679"/>
    </source>
</evidence>
<evidence type="ECO:0000256" key="1">
    <source>
        <dbReference type="ARBA" id="ARBA00011900"/>
    </source>
</evidence>
<evidence type="ECO:0000313" key="7">
    <source>
        <dbReference type="Proteomes" id="UP000279235"/>
    </source>
</evidence>
<proteinExistence type="predicted"/>
<dbReference type="PANTHER" id="PTHR33841:SF1">
    <property type="entry name" value="DNA METHYLTRANSFERASE A"/>
    <property type="match status" value="1"/>
</dbReference>
<reference evidence="6" key="3">
    <citation type="submission" date="2018-05" db="EMBL/GenBank/DDBJ databases">
        <authorList>
            <person name="Lanie J.A."/>
            <person name="Ng W.-L."/>
            <person name="Kazmierczak K.M."/>
            <person name="Andrzejewski T.M."/>
            <person name="Davidsen T.M."/>
            <person name="Wayne K.J."/>
            <person name="Tettelin H."/>
            <person name="Glass J.I."/>
            <person name="Rusch D."/>
            <person name="Podicherti R."/>
            <person name="Tsui H.-C.T."/>
            <person name="Winkler M.E."/>
        </authorList>
    </citation>
    <scope>NUCLEOTIDE SEQUENCE</scope>
    <source>
        <strain evidence="6">Lactococcus lactis</strain>
    </source>
</reference>
<dbReference type="Gene3D" id="3.40.50.150">
    <property type="entry name" value="Vaccinia Virus protein VP39"/>
    <property type="match status" value="1"/>
</dbReference>
<dbReference type="Proteomes" id="UP000279235">
    <property type="component" value="Unassembled WGS sequence"/>
</dbReference>
<dbReference type="EC" id="2.1.1.72" evidence="1"/>
<protein>
    <recommendedName>
        <fullName evidence="1">site-specific DNA-methyltransferase (adenine-specific)</fullName>
        <ecNumber evidence="1">2.1.1.72</ecNumber>
    </recommendedName>
</protein>
<dbReference type="EMBL" id="OGTW01000056">
    <property type="protein sequence ID" value="SPB25783.1"/>
    <property type="molecule type" value="Genomic_DNA"/>
</dbReference>
<dbReference type="PANTHER" id="PTHR33841">
    <property type="entry name" value="DNA METHYLTRANSFERASE YEEA-RELATED"/>
    <property type="match status" value="1"/>
</dbReference>
<keyword evidence="3 5" id="KW-0808">Transferase</keyword>
<dbReference type="GO" id="GO:0009007">
    <property type="term" value="F:site-specific DNA-methyltransferase (adenine-specific) activity"/>
    <property type="evidence" value="ECO:0007669"/>
    <property type="project" value="UniProtKB-EC"/>
</dbReference>
<evidence type="ECO:0000256" key="4">
    <source>
        <dbReference type="ARBA" id="ARBA00047942"/>
    </source>
</evidence>
<reference evidence="7" key="2">
    <citation type="submission" date="2018-05" db="EMBL/GenBank/DDBJ databases">
        <authorList>
            <person name="Duru I."/>
        </authorList>
    </citation>
    <scope>NUCLEOTIDE SEQUENCE [LARGE SCALE GENOMIC DNA]</scope>
</reference>
<reference evidence="5" key="1">
    <citation type="submission" date="2018-01" db="EMBL/GenBank/DDBJ databases">
        <authorList>
            <person name="Gaut B.S."/>
            <person name="Morton B.R."/>
            <person name="Clegg M.T."/>
            <person name="Duvall M.R."/>
        </authorList>
    </citation>
    <scope>NUCLEOTIDE SEQUENCE</scope>
    <source>
        <strain evidence="5">Lactococcus lactis</strain>
    </source>
</reference>
<dbReference type="InterPro" id="IPR029063">
    <property type="entry name" value="SAM-dependent_MTases_sf"/>
</dbReference>
<comment type="catalytic activity">
    <reaction evidence="4">
        <text>a 2'-deoxyadenosine in DNA + S-adenosyl-L-methionine = an N(6)-methyl-2'-deoxyadenosine in DNA + S-adenosyl-L-homocysteine + H(+)</text>
        <dbReference type="Rhea" id="RHEA:15197"/>
        <dbReference type="Rhea" id="RHEA-COMP:12418"/>
        <dbReference type="Rhea" id="RHEA-COMP:12419"/>
        <dbReference type="ChEBI" id="CHEBI:15378"/>
        <dbReference type="ChEBI" id="CHEBI:57856"/>
        <dbReference type="ChEBI" id="CHEBI:59789"/>
        <dbReference type="ChEBI" id="CHEBI:90615"/>
        <dbReference type="ChEBI" id="CHEBI:90616"/>
        <dbReference type="EC" id="2.1.1.72"/>
    </reaction>
</comment>
<dbReference type="EMBL" id="OGTW02000056">
    <property type="protein sequence ID" value="SPS11412.1"/>
    <property type="molecule type" value="Genomic_DNA"/>
</dbReference>
<evidence type="ECO:0000313" key="6">
    <source>
        <dbReference type="EMBL" id="SPS11412.1"/>
    </source>
</evidence>
<dbReference type="RefSeq" id="WP_127093900.1">
    <property type="nucleotide sequence ID" value="NZ_OGTW02000056.1"/>
</dbReference>
<dbReference type="AlphaFoldDB" id="A0A2X0PGN9"/>
<keyword evidence="2 5" id="KW-0489">Methyltransferase</keyword>
<organism evidence="5">
    <name type="scientific">Lactococcus lactis</name>
    <dbReference type="NCBI Taxonomy" id="1358"/>
    <lineage>
        <taxon>Bacteria</taxon>
        <taxon>Bacillati</taxon>
        <taxon>Bacillota</taxon>
        <taxon>Bacilli</taxon>
        <taxon>Lactobacillales</taxon>
        <taxon>Streptococcaceae</taxon>
        <taxon>Lactococcus</taxon>
    </lineage>
</organism>
<sequence>MNRGKLFSNERSEGSEVITEMNILFSKFDFKMKVAIGELSLRSKNAQDKRNDTLFPDAIIFSDTNRLEPLIGWEFKMPEVSISNQEFYNNARDKANRMGTKVFVLWNFQYASVYINTTGMWPEQGNPTYFYDEFSKILIDRNSIHSNSDLWKKQLKKILEDLSYDIEAKKFDSAPIEFNIGSYIETISDILTPLLSDFFYNSKDILFKTYMRKWRDTEQAELQYVKSKETDLDVSNAYARNVIIRWINRFIFAHILKRQYIGINDSLVDFSEDKNLNNLAIALNRLVDTTDFYTIFHVTDYETNMPKKVIESLNEFNRFLNTTNLSDVDSVFVSKLLENIIEISKRELMGLYTTPIPLANLLVGITMQKAEGNFADVTTGSGTIARAVQQRLRKFNQSEKYIHEHVWASDRYNFPLQIANLNLTTLNSLNLKNIVYQQNALQLSVDQLVEIVDPSSGEKQQLSIPKFDYIVSNLPFISSNYISEEDKNLSKPIINKFEGLNEKSDLYQLIIMKLSDLLVDSENSRIGVITSNSWTNIKKNYRSFYNVLIQKFHVEMIIMPEESRWFKNAEVVATIIILSIKEFKKNNNTRFIRIPKNFEEFVPEIIDDVLSEEKNPQHYMETINTESEILDKLSMGLSIESMFNNQHWIKSIKQNLISFSHFVEGGRGTRTGRDKLFITTNQKTNSIDSVPFLKNAKEINSFEVKKTTHYYFYTIDSLDVIKSDNRLKTIEYINSISSTPEAIKQKEKHGEQWFSAEQAPQFADFATTINPEKRFFWARMIPRAAVNQRVTAFRVIEQYREDTELLHAILNSIVSQYMLAGSGFGRALGATDLTSDGIKQMYILDITQLNANQKASIITAWSRVKSKSILSIFDQIEDEEWISFNKSVLASFNIDANVYYQISDDLISLVRRRISAKY</sequence>
<name>A0A2X0PGN9_9LACT</name>
<dbReference type="InterPro" id="IPR050953">
    <property type="entry name" value="N4_N6_ade-DNA_methylase"/>
</dbReference>